<dbReference type="PANTHER" id="PTHR43004:SF21">
    <property type="entry name" value="FAD-BINDING DOMAIN-CONTAINING PROTEIN-RELATED"/>
    <property type="match status" value="1"/>
</dbReference>
<dbReference type="PANTHER" id="PTHR43004">
    <property type="entry name" value="TRK SYSTEM POTASSIUM UPTAKE PROTEIN"/>
    <property type="match status" value="1"/>
</dbReference>
<accession>A0ABR4JYG9</accession>
<dbReference type="Gene3D" id="3.50.50.60">
    <property type="entry name" value="FAD/NAD(P)-binding domain"/>
    <property type="match status" value="1"/>
</dbReference>
<dbReference type="PRINTS" id="PR00420">
    <property type="entry name" value="RNGMNOXGNASE"/>
</dbReference>
<evidence type="ECO:0000256" key="2">
    <source>
        <dbReference type="ARBA" id="ARBA00022827"/>
    </source>
</evidence>
<organism evidence="5 6">
    <name type="scientific">Aspergillus pseudodeflectus</name>
    <dbReference type="NCBI Taxonomy" id="176178"/>
    <lineage>
        <taxon>Eukaryota</taxon>
        <taxon>Fungi</taxon>
        <taxon>Dikarya</taxon>
        <taxon>Ascomycota</taxon>
        <taxon>Pezizomycotina</taxon>
        <taxon>Eurotiomycetes</taxon>
        <taxon>Eurotiomycetidae</taxon>
        <taxon>Eurotiales</taxon>
        <taxon>Aspergillaceae</taxon>
        <taxon>Aspergillus</taxon>
        <taxon>Aspergillus subgen. Nidulantes</taxon>
    </lineage>
</organism>
<dbReference type="InterPro" id="IPR002938">
    <property type="entry name" value="FAD-bd"/>
</dbReference>
<sequence length="583" mass="65471">MSAIKDLPEGTVLIAGGGPVGLILARVLSFYGVKSKLFERNVTTTSWPKMDLTNPRSMELFRKIGLADELRKHGVPSHFDHNVLISTGLSRKTPLTQWELPSVDEFRKQIRETNDGTQPLEPWQRISQVIFERWLKGVCDDDPLIDLNYGFRVDGVEEDGTRVRTTVTNIETGVSTTWRSAHVAGCDGASSQVRRSLNISLEGGPIPARALLVHFKSSDLTRLHKQGRFWHIFFVGESGGFEGVIIAQDEKDTWTVHLFAPPDTRLELFDPLETVYRVLGGLYGNYEVKVDKLLVSSIWTPHVAVAKSWASENQCIHLAGDAAHQNIPTGGYGMNMGIGDAFDLGWKLASVIKGEAGPGLLASYELERKPVAVRNVQRSREHFEVHGQLQSILAGGAPRLVDEDTKEGRDLRRRIHEYYQRHDGENRDLGIEMGYRYTSPVIFRDEESDCVEPPWSPRQYTPTTWPGSRVPHVFLTDGTPIFDRLGKNWTLLIFSNDQTGHEYLLSTARKLSLPLDWVNLSHEIHAAGLFERKLVLVRPDHHAAWRGDRVGSLEAAETILRTVTGRLLPAGLNWEETIRPHLA</sequence>
<keyword evidence="6" id="KW-1185">Reference proteome</keyword>
<dbReference type="EMBL" id="JBFXLR010000038">
    <property type="protein sequence ID" value="KAL2845110.1"/>
    <property type="molecule type" value="Genomic_DNA"/>
</dbReference>
<evidence type="ECO:0000313" key="6">
    <source>
        <dbReference type="Proteomes" id="UP001610444"/>
    </source>
</evidence>
<dbReference type="Gene3D" id="3.40.30.120">
    <property type="match status" value="1"/>
</dbReference>
<dbReference type="Pfam" id="PF01494">
    <property type="entry name" value="FAD_binding_3"/>
    <property type="match status" value="1"/>
</dbReference>
<dbReference type="RefSeq" id="XP_070896467.1">
    <property type="nucleotide sequence ID" value="XM_071043250.1"/>
</dbReference>
<evidence type="ECO:0000256" key="3">
    <source>
        <dbReference type="ARBA" id="ARBA00023002"/>
    </source>
</evidence>
<evidence type="ECO:0000259" key="4">
    <source>
        <dbReference type="Pfam" id="PF01494"/>
    </source>
</evidence>
<comment type="caution">
    <text evidence="5">The sequence shown here is derived from an EMBL/GenBank/DDBJ whole genome shotgun (WGS) entry which is preliminary data.</text>
</comment>
<dbReference type="SUPFAM" id="SSF51905">
    <property type="entry name" value="FAD/NAD(P)-binding domain"/>
    <property type="match status" value="1"/>
</dbReference>
<keyword evidence="3" id="KW-0560">Oxidoreductase</keyword>
<evidence type="ECO:0000313" key="5">
    <source>
        <dbReference type="EMBL" id="KAL2845110.1"/>
    </source>
</evidence>
<keyword evidence="1" id="KW-0285">Flavoprotein</keyword>
<dbReference type="GeneID" id="98158414"/>
<dbReference type="NCBIfam" id="NF004780">
    <property type="entry name" value="PRK06126.1"/>
    <property type="match status" value="1"/>
</dbReference>
<name>A0ABR4JYG9_9EURO</name>
<dbReference type="Pfam" id="PF21274">
    <property type="entry name" value="Rng_hyd_C"/>
    <property type="match status" value="1"/>
</dbReference>
<evidence type="ECO:0000256" key="1">
    <source>
        <dbReference type="ARBA" id="ARBA00022630"/>
    </source>
</evidence>
<reference evidence="5 6" key="1">
    <citation type="submission" date="2024-07" db="EMBL/GenBank/DDBJ databases">
        <title>Section-level genome sequencing and comparative genomics of Aspergillus sections Usti and Cavernicolus.</title>
        <authorList>
            <consortium name="Lawrence Berkeley National Laboratory"/>
            <person name="Nybo J.L."/>
            <person name="Vesth T.C."/>
            <person name="Theobald S."/>
            <person name="Frisvad J.C."/>
            <person name="Larsen T.O."/>
            <person name="Kjaerboelling I."/>
            <person name="Rothschild-Mancinelli K."/>
            <person name="Lyhne E.K."/>
            <person name="Kogle M.E."/>
            <person name="Barry K."/>
            <person name="Clum A."/>
            <person name="Na H."/>
            <person name="Ledsgaard L."/>
            <person name="Lin J."/>
            <person name="Lipzen A."/>
            <person name="Kuo A."/>
            <person name="Riley R."/>
            <person name="Mondo S."/>
            <person name="LaButti K."/>
            <person name="Haridas S."/>
            <person name="Pangalinan J."/>
            <person name="Salamov A.A."/>
            <person name="Simmons B.A."/>
            <person name="Magnuson J.K."/>
            <person name="Chen J."/>
            <person name="Drula E."/>
            <person name="Henrissat B."/>
            <person name="Wiebenga A."/>
            <person name="Lubbers R.J."/>
            <person name="Gomes A.C."/>
            <person name="Macurrencykelacurrency M.R."/>
            <person name="Stajich J."/>
            <person name="Grigoriev I.V."/>
            <person name="Mortensen U.H."/>
            <person name="De vries R.P."/>
            <person name="Baker S.E."/>
            <person name="Andersen M.R."/>
        </authorList>
    </citation>
    <scope>NUCLEOTIDE SEQUENCE [LARGE SCALE GENOMIC DNA]</scope>
    <source>
        <strain evidence="5 6">CBS 756.74</strain>
    </source>
</reference>
<protein>
    <submittedName>
        <fullName evidence="5">FAD binding domain-containing protein</fullName>
    </submittedName>
</protein>
<gene>
    <name evidence="5" type="ORF">BJX68DRAFT_256903</name>
</gene>
<dbReference type="InterPro" id="IPR050641">
    <property type="entry name" value="RIFMO-like"/>
</dbReference>
<dbReference type="Gene3D" id="3.30.9.10">
    <property type="entry name" value="D-Amino Acid Oxidase, subunit A, domain 2"/>
    <property type="match status" value="1"/>
</dbReference>
<keyword evidence="2" id="KW-0274">FAD</keyword>
<dbReference type="InterPro" id="IPR036188">
    <property type="entry name" value="FAD/NAD-bd_sf"/>
</dbReference>
<dbReference type="Proteomes" id="UP001610444">
    <property type="component" value="Unassembled WGS sequence"/>
</dbReference>
<proteinExistence type="predicted"/>
<feature type="domain" description="FAD-binding" evidence="4">
    <location>
        <begin position="11"/>
        <end position="379"/>
    </location>
</feature>